<accession>A0A4Y7KZC4</accession>
<sequence length="102" mass="12156">MPDSRRIKPAKIRKKGFVKNSQEKKTYNLRKVRGWVFHLCRDRKQHGMANYKAWFVIGIHVYLYMARLSNYEDGIGYVEIMNLDRETNLKLKGLPCGHTWLE</sequence>
<reference evidence="1 2" key="1">
    <citation type="journal article" date="2018" name="Science">
        <title>The opium poppy genome and morphinan production.</title>
        <authorList>
            <person name="Guo L."/>
            <person name="Winzer T."/>
            <person name="Yang X."/>
            <person name="Li Y."/>
            <person name="Ning Z."/>
            <person name="He Z."/>
            <person name="Teodor R."/>
            <person name="Lu Y."/>
            <person name="Bowser T.A."/>
            <person name="Graham I.A."/>
            <person name="Ye K."/>
        </authorList>
    </citation>
    <scope>NUCLEOTIDE SEQUENCE [LARGE SCALE GENOMIC DNA]</scope>
    <source>
        <strain evidence="2">cv. HN1</strain>
        <tissue evidence="1">Leaves</tissue>
    </source>
</reference>
<protein>
    <submittedName>
        <fullName evidence="1">Uncharacterized protein</fullName>
    </submittedName>
</protein>
<evidence type="ECO:0000313" key="1">
    <source>
        <dbReference type="EMBL" id="RZC77441.1"/>
    </source>
</evidence>
<dbReference type="EMBL" id="CM010723">
    <property type="protein sequence ID" value="RZC77441.1"/>
    <property type="molecule type" value="Genomic_DNA"/>
</dbReference>
<proteinExistence type="predicted"/>
<evidence type="ECO:0000313" key="2">
    <source>
        <dbReference type="Proteomes" id="UP000316621"/>
    </source>
</evidence>
<gene>
    <name evidence="1" type="ORF">C5167_001579</name>
</gene>
<dbReference type="AlphaFoldDB" id="A0A4Y7KZC4"/>
<name>A0A4Y7KZC4_PAPSO</name>
<dbReference type="Proteomes" id="UP000316621">
    <property type="component" value="Chromosome 9"/>
</dbReference>
<organism evidence="1 2">
    <name type="scientific">Papaver somniferum</name>
    <name type="common">Opium poppy</name>
    <dbReference type="NCBI Taxonomy" id="3469"/>
    <lineage>
        <taxon>Eukaryota</taxon>
        <taxon>Viridiplantae</taxon>
        <taxon>Streptophyta</taxon>
        <taxon>Embryophyta</taxon>
        <taxon>Tracheophyta</taxon>
        <taxon>Spermatophyta</taxon>
        <taxon>Magnoliopsida</taxon>
        <taxon>Ranunculales</taxon>
        <taxon>Papaveraceae</taxon>
        <taxon>Papaveroideae</taxon>
        <taxon>Papaver</taxon>
    </lineage>
</organism>
<keyword evidence="2" id="KW-1185">Reference proteome</keyword>
<dbReference type="Gramene" id="RZC77441">
    <property type="protein sequence ID" value="RZC77441"/>
    <property type="gene ID" value="C5167_001579"/>
</dbReference>